<proteinExistence type="predicted"/>
<dbReference type="AlphaFoldDB" id="A0A7A6T745"/>
<organism evidence="1">
    <name type="scientific">Escherichia coli</name>
    <dbReference type="NCBI Taxonomy" id="562"/>
    <lineage>
        <taxon>Bacteria</taxon>
        <taxon>Pseudomonadati</taxon>
        <taxon>Pseudomonadota</taxon>
        <taxon>Gammaproteobacteria</taxon>
        <taxon>Enterobacterales</taxon>
        <taxon>Enterobacteriaceae</taxon>
        <taxon>Escherichia</taxon>
    </lineage>
</organism>
<name>A0A7A6T745_ECOLX</name>
<reference evidence="1" key="2">
    <citation type="submission" date="2019-09" db="EMBL/GenBank/DDBJ databases">
        <authorList>
            <consortium name="NCBI Pathogen Detection Project"/>
        </authorList>
    </citation>
    <scope>NUCLEOTIDE SEQUENCE</scope>
    <source>
        <strain evidence="1">EC00593</strain>
    </source>
</reference>
<evidence type="ECO:0000313" key="1">
    <source>
        <dbReference type="EMBL" id="HAJ1055865.1"/>
    </source>
</evidence>
<reference evidence="1" key="1">
    <citation type="journal article" date="2018" name="Genome Biol.">
        <title>SKESA: strategic k-mer extension for scrupulous assemblies.</title>
        <authorList>
            <person name="Souvorov A."/>
            <person name="Agarwala R."/>
            <person name="Lipman D.J."/>
        </authorList>
    </citation>
    <scope>NUCLEOTIDE SEQUENCE</scope>
    <source>
        <strain evidence="1">EC00593</strain>
    </source>
</reference>
<gene>
    <name evidence="1" type="ORF">HL587_10875</name>
</gene>
<protein>
    <submittedName>
        <fullName evidence="1">Uncharacterized protein</fullName>
    </submittedName>
</protein>
<dbReference type="EMBL" id="DABHAH010000006">
    <property type="protein sequence ID" value="HAJ1055865.1"/>
    <property type="molecule type" value="Genomic_DNA"/>
</dbReference>
<comment type="caution">
    <text evidence="1">The sequence shown here is derived from an EMBL/GenBank/DDBJ whole genome shotgun (WGS) entry which is preliminary data.</text>
</comment>
<accession>A0A7A6T745</accession>
<sequence length="86" mass="9430">MNLVSRKMVIKELKDRFLVRRKYGSGQFGEDVFAVESGLCGCVDTVTASKFFPGPVSRIAGMPDTAPSGAVVSSLPRFLRSYRIMP</sequence>